<name>A0A2T1DZA3_9CYAN</name>
<keyword evidence="2" id="KW-0808">Transferase</keyword>
<gene>
    <name evidence="2" type="ORF">C7B82_21780</name>
</gene>
<dbReference type="AlphaFoldDB" id="A0A2T1DZA3"/>
<dbReference type="PANTHER" id="PTHR44051">
    <property type="entry name" value="GLUTATHIONE S-TRANSFERASE-RELATED"/>
    <property type="match status" value="1"/>
</dbReference>
<keyword evidence="3" id="KW-1185">Reference proteome</keyword>
<dbReference type="OrthoDB" id="465590at2"/>
<evidence type="ECO:0000313" key="2">
    <source>
        <dbReference type="EMBL" id="PSB25826.1"/>
    </source>
</evidence>
<accession>A0A2T1DZA3</accession>
<dbReference type="Proteomes" id="UP000239576">
    <property type="component" value="Unassembled WGS sequence"/>
</dbReference>
<dbReference type="InterPro" id="IPR004045">
    <property type="entry name" value="Glutathione_S-Trfase_N"/>
</dbReference>
<dbReference type="SUPFAM" id="SSF47616">
    <property type="entry name" value="GST C-terminal domain-like"/>
    <property type="match status" value="1"/>
</dbReference>
<dbReference type="Gene3D" id="3.40.30.10">
    <property type="entry name" value="Glutaredoxin"/>
    <property type="match status" value="1"/>
</dbReference>
<protein>
    <submittedName>
        <fullName evidence="2">Glutathione S-transferase</fullName>
    </submittedName>
</protein>
<dbReference type="InterPro" id="IPR036282">
    <property type="entry name" value="Glutathione-S-Trfase_C_sf"/>
</dbReference>
<evidence type="ECO:0000259" key="1">
    <source>
        <dbReference type="PROSITE" id="PS50404"/>
    </source>
</evidence>
<reference evidence="2 3" key="2">
    <citation type="submission" date="2018-03" db="EMBL/GenBank/DDBJ databases">
        <title>The ancient ancestry and fast evolution of plastids.</title>
        <authorList>
            <person name="Moore K.R."/>
            <person name="Magnabosco C."/>
            <person name="Momper L."/>
            <person name="Gold D.A."/>
            <person name="Bosak T."/>
            <person name="Fournier G.P."/>
        </authorList>
    </citation>
    <scope>NUCLEOTIDE SEQUENCE [LARGE SCALE GENOMIC DNA]</scope>
    <source>
        <strain evidence="2 3">ULC18</strain>
    </source>
</reference>
<dbReference type="Pfam" id="PF13417">
    <property type="entry name" value="GST_N_3"/>
    <property type="match status" value="1"/>
</dbReference>
<dbReference type="RefSeq" id="WP_106258566.1">
    <property type="nucleotide sequence ID" value="NZ_CAWNSW010000061.1"/>
</dbReference>
<dbReference type="PANTHER" id="PTHR44051:SF8">
    <property type="entry name" value="GLUTATHIONE S-TRANSFERASE GSTA"/>
    <property type="match status" value="1"/>
</dbReference>
<proteinExistence type="predicted"/>
<dbReference type="GO" id="GO:0016740">
    <property type="term" value="F:transferase activity"/>
    <property type="evidence" value="ECO:0007669"/>
    <property type="project" value="UniProtKB-KW"/>
</dbReference>
<organism evidence="2 3">
    <name type="scientific">Stenomitos frigidus ULC18</name>
    <dbReference type="NCBI Taxonomy" id="2107698"/>
    <lineage>
        <taxon>Bacteria</taxon>
        <taxon>Bacillati</taxon>
        <taxon>Cyanobacteriota</taxon>
        <taxon>Cyanophyceae</taxon>
        <taxon>Leptolyngbyales</taxon>
        <taxon>Leptolyngbyaceae</taxon>
        <taxon>Stenomitos</taxon>
    </lineage>
</organism>
<dbReference type="Pfam" id="PF22041">
    <property type="entry name" value="GST_C_7"/>
    <property type="match status" value="1"/>
</dbReference>
<dbReference type="EMBL" id="PVWK01000120">
    <property type="protein sequence ID" value="PSB25826.1"/>
    <property type="molecule type" value="Genomic_DNA"/>
</dbReference>
<reference evidence="3" key="1">
    <citation type="submission" date="2018-02" db="EMBL/GenBank/DDBJ databases">
        <authorList>
            <person name="Moore K."/>
            <person name="Momper L."/>
        </authorList>
    </citation>
    <scope>NUCLEOTIDE SEQUENCE [LARGE SCALE GENOMIC DNA]</scope>
    <source>
        <strain evidence="3">ULC18</strain>
    </source>
</reference>
<dbReference type="SUPFAM" id="SSF52833">
    <property type="entry name" value="Thioredoxin-like"/>
    <property type="match status" value="1"/>
</dbReference>
<dbReference type="PROSITE" id="PS50404">
    <property type="entry name" value="GST_NTER"/>
    <property type="match status" value="1"/>
</dbReference>
<comment type="caution">
    <text evidence="2">The sequence shown here is derived from an EMBL/GenBank/DDBJ whole genome shotgun (WGS) entry which is preliminary data.</text>
</comment>
<dbReference type="InterPro" id="IPR036249">
    <property type="entry name" value="Thioredoxin-like_sf"/>
</dbReference>
<dbReference type="Gene3D" id="1.20.1050.10">
    <property type="match status" value="1"/>
</dbReference>
<sequence>MPLKLYDLAGAEDDRRFSPPCWQVKMALKHKGLAVETIPWRFTEKDAIAFSGQGRVPVLMDGDTTVTDSWEIVRYLETTYADRPSLFGGTMGESGALFIKFWCLQAINPLIFQIILPDLLQHLHEKDQAYFRESRERMLGMTLEDAAAPHDATITALRTALTPLRQVLARQLYLSGEQPSFADYVVLAQFQWARSVCPIQLLAQDDPVYQWRDRLLDAFDSYARGALGYPV</sequence>
<evidence type="ECO:0000313" key="3">
    <source>
        <dbReference type="Proteomes" id="UP000239576"/>
    </source>
</evidence>
<dbReference type="InterPro" id="IPR054416">
    <property type="entry name" value="GST_UstS-like_C"/>
</dbReference>
<feature type="domain" description="GST N-terminal" evidence="1">
    <location>
        <begin position="8"/>
        <end position="84"/>
    </location>
</feature>